<evidence type="ECO:0000256" key="14">
    <source>
        <dbReference type="SAM" id="Phobius"/>
    </source>
</evidence>
<evidence type="ECO:0000256" key="7">
    <source>
        <dbReference type="ARBA" id="ARBA00022692"/>
    </source>
</evidence>
<dbReference type="InterPro" id="IPR036890">
    <property type="entry name" value="HATPase_C_sf"/>
</dbReference>
<dbReference type="PANTHER" id="PTHR45528:SF1">
    <property type="entry name" value="SENSOR HISTIDINE KINASE CPXA"/>
    <property type="match status" value="1"/>
</dbReference>
<evidence type="ECO:0000256" key="11">
    <source>
        <dbReference type="ARBA" id="ARBA00022989"/>
    </source>
</evidence>
<dbReference type="InterPro" id="IPR003661">
    <property type="entry name" value="HisK_dim/P_dom"/>
</dbReference>
<dbReference type="Proteomes" id="UP000033115">
    <property type="component" value="Chromosome"/>
</dbReference>
<keyword evidence="6" id="KW-0808">Transferase</keyword>
<keyword evidence="17" id="KW-1185">Reference proteome</keyword>
<dbReference type="PANTHER" id="PTHR45528">
    <property type="entry name" value="SENSOR HISTIDINE KINASE CPXA"/>
    <property type="match status" value="1"/>
</dbReference>
<evidence type="ECO:0000256" key="5">
    <source>
        <dbReference type="ARBA" id="ARBA00022553"/>
    </source>
</evidence>
<dbReference type="InterPro" id="IPR003594">
    <property type="entry name" value="HATPase_dom"/>
</dbReference>
<dbReference type="GO" id="GO:0005886">
    <property type="term" value="C:plasma membrane"/>
    <property type="evidence" value="ECO:0007669"/>
    <property type="project" value="UniProtKB-SubCell"/>
</dbReference>
<evidence type="ECO:0000256" key="12">
    <source>
        <dbReference type="ARBA" id="ARBA00023012"/>
    </source>
</evidence>
<name>A0A0E3K0J9_CLOSL</name>
<feature type="transmembrane region" description="Helical" evidence="14">
    <location>
        <begin position="14"/>
        <end position="37"/>
    </location>
</feature>
<comment type="subcellular location">
    <subcellularLocation>
        <location evidence="2">Cell membrane</location>
        <topology evidence="2">Multi-pass membrane protein</topology>
    </subcellularLocation>
</comment>
<dbReference type="InterPro" id="IPR004358">
    <property type="entry name" value="Sig_transdc_His_kin-like_C"/>
</dbReference>
<sequence length="419" mass="48532">MIDYIKKEPLLKRLLTTLVISLFSMCFIFLAIQYYFLEQIHRNQIQLNQNVVGKLVSVYPDKEVEIVKTVINKDDEKFVKTGNETLIKYGYNMDTRAFQDDIFRDSFYKFAKLNIAAFLIMIMLNVILFLKGSKCFEQTLEAFSSNIDKLMDGDYSVNICDEEEGILSRISTQFEQMSRRLKISFESLEKEKENIKSLITDISHQLKTPLASIKMFNSLLLEDGVENLERMEFLNRSKEDIKKLEWLTSSLVKLSRLEAGMINLKKEKVDIKETIFRAVNDVYLKAEEKDIDIRLEESKSIFTFYDCKWTKEAIVNVIENAIKYTKKGGKIKITINKMETCTTIDIKDNGIGIEEEEINNIFKRFYRGKSKVVQASEGSGVGLYLTRKILEEQGGCITVQSQKDIGTTFSLFLQNCYES</sequence>
<dbReference type="SUPFAM" id="SSF55874">
    <property type="entry name" value="ATPase domain of HSP90 chaperone/DNA topoisomerase II/histidine kinase"/>
    <property type="match status" value="1"/>
</dbReference>
<dbReference type="GO" id="GO:0005524">
    <property type="term" value="F:ATP binding"/>
    <property type="evidence" value="ECO:0007669"/>
    <property type="project" value="UniProtKB-KW"/>
</dbReference>
<dbReference type="SUPFAM" id="SSF47384">
    <property type="entry name" value="Homodimeric domain of signal transducing histidine kinase"/>
    <property type="match status" value="1"/>
</dbReference>
<dbReference type="InterPro" id="IPR005467">
    <property type="entry name" value="His_kinase_dom"/>
</dbReference>
<keyword evidence="4" id="KW-1003">Cell membrane</keyword>
<gene>
    <name evidence="16" type="ORF">CSCA_1952</name>
</gene>
<evidence type="ECO:0000256" key="3">
    <source>
        <dbReference type="ARBA" id="ARBA00012438"/>
    </source>
</evidence>
<keyword evidence="8" id="KW-0547">Nucleotide-binding</keyword>
<keyword evidence="13 14" id="KW-0472">Membrane</keyword>
<evidence type="ECO:0000256" key="2">
    <source>
        <dbReference type="ARBA" id="ARBA00004651"/>
    </source>
</evidence>
<keyword evidence="7 14" id="KW-0812">Transmembrane</keyword>
<reference evidence="16 17" key="1">
    <citation type="journal article" date="2015" name="J. Biotechnol.">
        <title>Complete genome sequence of a malodorant-producing acetogen, Clostridium scatologenes ATCC 25775(T).</title>
        <authorList>
            <person name="Zhu Z."/>
            <person name="Guo T."/>
            <person name="Zheng H."/>
            <person name="Song T."/>
            <person name="Ouyang P."/>
            <person name="Xie J."/>
        </authorList>
    </citation>
    <scope>NUCLEOTIDE SEQUENCE [LARGE SCALE GENOMIC DNA]</scope>
    <source>
        <strain evidence="16 17">ATCC 25775</strain>
    </source>
</reference>
<evidence type="ECO:0000313" key="17">
    <source>
        <dbReference type="Proteomes" id="UP000033115"/>
    </source>
</evidence>
<dbReference type="EC" id="2.7.13.3" evidence="3"/>
<keyword evidence="9 16" id="KW-0418">Kinase</keyword>
<comment type="catalytic activity">
    <reaction evidence="1">
        <text>ATP + protein L-histidine = ADP + protein N-phospho-L-histidine.</text>
        <dbReference type="EC" id="2.7.13.3"/>
    </reaction>
</comment>
<keyword evidence="10" id="KW-0067">ATP-binding</keyword>
<dbReference type="PRINTS" id="PR00344">
    <property type="entry name" value="BCTRLSENSOR"/>
</dbReference>
<dbReference type="AlphaFoldDB" id="A0A0E3K0J9"/>
<feature type="transmembrane region" description="Helical" evidence="14">
    <location>
        <begin position="113"/>
        <end position="130"/>
    </location>
</feature>
<evidence type="ECO:0000259" key="15">
    <source>
        <dbReference type="PROSITE" id="PS50109"/>
    </source>
</evidence>
<dbReference type="GO" id="GO:0000155">
    <property type="term" value="F:phosphorelay sensor kinase activity"/>
    <property type="evidence" value="ECO:0007669"/>
    <property type="project" value="InterPro"/>
</dbReference>
<dbReference type="RefSeq" id="WP_029163447.1">
    <property type="nucleotide sequence ID" value="NZ_CP009933.1"/>
</dbReference>
<dbReference type="FunFam" id="3.30.565.10:FF:000006">
    <property type="entry name" value="Sensor histidine kinase WalK"/>
    <property type="match status" value="1"/>
</dbReference>
<accession>A0A0E3K0J9</accession>
<dbReference type="InterPro" id="IPR036097">
    <property type="entry name" value="HisK_dim/P_sf"/>
</dbReference>
<dbReference type="EMBL" id="CP009933">
    <property type="protein sequence ID" value="AKA69077.1"/>
    <property type="molecule type" value="Genomic_DNA"/>
</dbReference>
<proteinExistence type="predicted"/>
<dbReference type="SMART" id="SM00387">
    <property type="entry name" value="HATPase_c"/>
    <property type="match status" value="1"/>
</dbReference>
<keyword evidence="5" id="KW-0597">Phosphoprotein</keyword>
<evidence type="ECO:0000256" key="4">
    <source>
        <dbReference type="ARBA" id="ARBA00022475"/>
    </source>
</evidence>
<dbReference type="CDD" id="cd00075">
    <property type="entry name" value="HATPase"/>
    <property type="match status" value="1"/>
</dbReference>
<organism evidence="16 17">
    <name type="scientific">Clostridium scatologenes</name>
    <dbReference type="NCBI Taxonomy" id="1548"/>
    <lineage>
        <taxon>Bacteria</taxon>
        <taxon>Bacillati</taxon>
        <taxon>Bacillota</taxon>
        <taxon>Clostridia</taxon>
        <taxon>Eubacteriales</taxon>
        <taxon>Clostridiaceae</taxon>
        <taxon>Clostridium</taxon>
    </lineage>
</organism>
<keyword evidence="12" id="KW-0902">Two-component regulatory system</keyword>
<dbReference type="PROSITE" id="PS50109">
    <property type="entry name" value="HIS_KIN"/>
    <property type="match status" value="1"/>
</dbReference>
<feature type="domain" description="Histidine kinase" evidence="15">
    <location>
        <begin position="201"/>
        <end position="417"/>
    </location>
</feature>
<dbReference type="Gene3D" id="1.10.287.130">
    <property type="match status" value="1"/>
</dbReference>
<evidence type="ECO:0000256" key="8">
    <source>
        <dbReference type="ARBA" id="ARBA00022741"/>
    </source>
</evidence>
<evidence type="ECO:0000256" key="10">
    <source>
        <dbReference type="ARBA" id="ARBA00022840"/>
    </source>
</evidence>
<dbReference type="HOGENOM" id="CLU_000445_89_3_9"/>
<evidence type="ECO:0000313" key="16">
    <source>
        <dbReference type="EMBL" id="AKA69077.1"/>
    </source>
</evidence>
<dbReference type="KEGG" id="csq:CSCA_1952"/>
<dbReference type="CDD" id="cd00082">
    <property type="entry name" value="HisKA"/>
    <property type="match status" value="1"/>
</dbReference>
<keyword evidence="11 14" id="KW-1133">Transmembrane helix</keyword>
<evidence type="ECO:0000256" key="1">
    <source>
        <dbReference type="ARBA" id="ARBA00000085"/>
    </source>
</evidence>
<dbReference type="Pfam" id="PF02518">
    <property type="entry name" value="HATPase_c"/>
    <property type="match status" value="1"/>
</dbReference>
<dbReference type="Gene3D" id="3.30.565.10">
    <property type="entry name" value="Histidine kinase-like ATPase, C-terminal domain"/>
    <property type="match status" value="1"/>
</dbReference>
<dbReference type="Pfam" id="PF00512">
    <property type="entry name" value="HisKA"/>
    <property type="match status" value="1"/>
</dbReference>
<dbReference type="STRING" id="1548.CSCA_1952"/>
<dbReference type="SMART" id="SM00388">
    <property type="entry name" value="HisKA"/>
    <property type="match status" value="1"/>
</dbReference>
<protein>
    <recommendedName>
        <fullName evidence="3">histidine kinase</fullName>
        <ecNumber evidence="3">2.7.13.3</ecNumber>
    </recommendedName>
</protein>
<dbReference type="InterPro" id="IPR050398">
    <property type="entry name" value="HssS/ArlS-like"/>
</dbReference>
<evidence type="ECO:0000256" key="13">
    <source>
        <dbReference type="ARBA" id="ARBA00023136"/>
    </source>
</evidence>
<evidence type="ECO:0000256" key="6">
    <source>
        <dbReference type="ARBA" id="ARBA00022679"/>
    </source>
</evidence>
<evidence type="ECO:0000256" key="9">
    <source>
        <dbReference type="ARBA" id="ARBA00022777"/>
    </source>
</evidence>